<dbReference type="InterPro" id="IPR006016">
    <property type="entry name" value="UspA"/>
</dbReference>
<dbReference type="PANTHER" id="PTHR47000">
    <property type="entry name" value="ADENINE NUCLEOTIDE ALPHA HYDROLASES-LIKE SUPERFAMILY PROTEIN"/>
    <property type="match status" value="1"/>
</dbReference>
<dbReference type="InterPro" id="IPR014729">
    <property type="entry name" value="Rossmann-like_a/b/a_fold"/>
</dbReference>
<dbReference type="GeneID" id="101244175"/>
<dbReference type="AlphaFoldDB" id="A0A3Q7GGE3"/>
<dbReference type="Proteomes" id="UP000004994">
    <property type="component" value="Chromosome 3"/>
</dbReference>
<dbReference type="FunCoup" id="A0A3Q7GGE3">
    <property type="interactions" value="117"/>
</dbReference>
<dbReference type="SUPFAM" id="SSF52402">
    <property type="entry name" value="Adenine nucleotide alpha hydrolases-like"/>
    <property type="match status" value="1"/>
</dbReference>
<sequence length="236" mass="26993">MMRTVRVKLPGFCMNRTAVHVRSRNSPSQLYKKAIDLIKSDDNKSDFSSKNSIEMNYNTDESKTDSENGINNRVMVMVDTSVEAKSALQWALTHTVQSHDTIILLSVVKPTKQGENENSEIIQRAYELLYSMKTICQTKRPGVQVEIAVEEGKEKGPAIVEAAKQRKVSLLVLGQRKRSIMWRLRRIWLGKKSKNRVVEHCIQNAKCLTIAVRRKSSKFGGYLITTKRHKDFWLLA</sequence>
<dbReference type="Gene3D" id="3.40.50.620">
    <property type="entry name" value="HUPs"/>
    <property type="match status" value="1"/>
</dbReference>
<evidence type="ECO:0000313" key="3">
    <source>
        <dbReference type="Proteomes" id="UP000004994"/>
    </source>
</evidence>
<dbReference type="Gramene" id="Solyc03g114820.3.1">
    <property type="protein sequence ID" value="Solyc03g114820.3.1"/>
    <property type="gene ID" value="Solyc03g114820.3"/>
</dbReference>
<proteinExistence type="predicted"/>
<feature type="domain" description="UspA" evidence="1">
    <location>
        <begin position="72"/>
        <end position="213"/>
    </location>
</feature>
<dbReference type="OMA" id="KLPGFCM"/>
<dbReference type="Pfam" id="PF00582">
    <property type="entry name" value="Usp"/>
    <property type="match status" value="1"/>
</dbReference>
<dbReference type="KEGG" id="sly:101244175"/>
<reference evidence="2" key="2">
    <citation type="submission" date="2019-01" db="UniProtKB">
        <authorList>
            <consortium name="EnsemblPlants"/>
        </authorList>
    </citation>
    <scope>IDENTIFICATION</scope>
    <source>
        <strain evidence="2">cv. Heinz 1706</strain>
    </source>
</reference>
<evidence type="ECO:0000313" key="2">
    <source>
        <dbReference type="EnsemblPlants" id="Solyc03g114820.3.1"/>
    </source>
</evidence>
<reference evidence="2" key="1">
    <citation type="journal article" date="2012" name="Nature">
        <title>The tomato genome sequence provides insights into fleshy fruit evolution.</title>
        <authorList>
            <consortium name="Tomato Genome Consortium"/>
        </authorList>
    </citation>
    <scope>NUCLEOTIDE SEQUENCE [LARGE SCALE GENOMIC DNA]</scope>
    <source>
        <strain evidence="2">cv. Heinz 1706</strain>
    </source>
</reference>
<dbReference type="PaxDb" id="4081-Solyc03g114820.2.1"/>
<organism evidence="2">
    <name type="scientific">Solanum lycopersicum</name>
    <name type="common">Tomato</name>
    <name type="synonym">Lycopersicon esculentum</name>
    <dbReference type="NCBI Taxonomy" id="4081"/>
    <lineage>
        <taxon>Eukaryota</taxon>
        <taxon>Viridiplantae</taxon>
        <taxon>Streptophyta</taxon>
        <taxon>Embryophyta</taxon>
        <taxon>Tracheophyta</taxon>
        <taxon>Spermatophyta</taxon>
        <taxon>Magnoliopsida</taxon>
        <taxon>eudicotyledons</taxon>
        <taxon>Gunneridae</taxon>
        <taxon>Pentapetalae</taxon>
        <taxon>asterids</taxon>
        <taxon>lamiids</taxon>
        <taxon>Solanales</taxon>
        <taxon>Solanaceae</taxon>
        <taxon>Solanoideae</taxon>
        <taxon>Solaneae</taxon>
        <taxon>Solanum</taxon>
        <taxon>Solanum subgen. Lycopersicon</taxon>
    </lineage>
</organism>
<dbReference type="RefSeq" id="XP_004236501.1">
    <property type="nucleotide sequence ID" value="XM_004236453.5"/>
</dbReference>
<dbReference type="OrthoDB" id="1667873at2759"/>
<keyword evidence="3" id="KW-1185">Reference proteome</keyword>
<evidence type="ECO:0000259" key="1">
    <source>
        <dbReference type="Pfam" id="PF00582"/>
    </source>
</evidence>
<dbReference type="InParanoid" id="A0A3Q7GGE3"/>
<protein>
    <recommendedName>
        <fullName evidence="1">UspA domain-containing protein</fullName>
    </recommendedName>
</protein>
<dbReference type="STRING" id="4081.A0A3Q7GGE3"/>
<dbReference type="EnsemblPlants" id="Solyc03g114820.3.1">
    <property type="protein sequence ID" value="Solyc03g114820.3.1"/>
    <property type="gene ID" value="Solyc03g114820.3"/>
</dbReference>
<dbReference type="SMR" id="A0A3Q7GGE3"/>
<accession>A0A3Q7GGE3</accession>
<dbReference type="CDD" id="cd00293">
    <property type="entry name" value="USP-like"/>
    <property type="match status" value="1"/>
</dbReference>
<gene>
    <name evidence="2" type="primary">LOC101244175</name>
</gene>
<name>A0A3Q7GGE3_SOLLC</name>
<dbReference type="PANTHER" id="PTHR47000:SF3">
    <property type="entry name" value="ADENINE NUCLEOTIDE ALPHA HYDROLASES-LIKE SUPERFAMILY PROTEIN"/>
    <property type="match status" value="1"/>
</dbReference>